<dbReference type="EMBL" id="CAXDID020000101">
    <property type="protein sequence ID" value="CAL6026287.1"/>
    <property type="molecule type" value="Genomic_DNA"/>
</dbReference>
<dbReference type="Proteomes" id="UP001642409">
    <property type="component" value="Unassembled WGS sequence"/>
</dbReference>
<evidence type="ECO:0000313" key="3">
    <source>
        <dbReference type="EMBL" id="CAL6026287.1"/>
    </source>
</evidence>
<evidence type="ECO:0000313" key="4">
    <source>
        <dbReference type="EMBL" id="CAL6092890.1"/>
    </source>
</evidence>
<accession>A0AA86UHZ5</accession>
<evidence type="ECO:0000313" key="5">
    <source>
        <dbReference type="Proteomes" id="UP001642409"/>
    </source>
</evidence>
<sequence>MGSCMYINVEQDKQQQLPPVTLSNLAINKFRTSFYESFCLSIFQLSSQTQQQSANFQQMSRNQVFKSNIDDYVEEASQEISNEYLKCEVLITENNNMSKEGLEY</sequence>
<comment type="caution">
    <text evidence="1">The sequence shown here is derived from an EMBL/GenBank/DDBJ whole genome shotgun (WGS) entry which is preliminary data.</text>
</comment>
<name>A0AA86UHZ5_9EUKA</name>
<organism evidence="1">
    <name type="scientific">Hexamita inflata</name>
    <dbReference type="NCBI Taxonomy" id="28002"/>
    <lineage>
        <taxon>Eukaryota</taxon>
        <taxon>Metamonada</taxon>
        <taxon>Diplomonadida</taxon>
        <taxon>Hexamitidae</taxon>
        <taxon>Hexamitinae</taxon>
        <taxon>Hexamita</taxon>
    </lineage>
</organism>
<evidence type="ECO:0000313" key="2">
    <source>
        <dbReference type="EMBL" id="CAI9956960.1"/>
    </source>
</evidence>
<reference evidence="3 5" key="2">
    <citation type="submission" date="2024-07" db="EMBL/GenBank/DDBJ databases">
        <authorList>
            <person name="Akdeniz Z."/>
        </authorList>
    </citation>
    <scope>NUCLEOTIDE SEQUENCE [LARGE SCALE GENOMIC DNA]</scope>
</reference>
<reference evidence="1" key="1">
    <citation type="submission" date="2023-06" db="EMBL/GenBank/DDBJ databases">
        <authorList>
            <person name="Kurt Z."/>
        </authorList>
    </citation>
    <scope>NUCLEOTIDE SEQUENCE</scope>
</reference>
<protein>
    <submittedName>
        <fullName evidence="3">Hypothetical_protein</fullName>
    </submittedName>
</protein>
<dbReference type="EMBL" id="CATOUU010000880">
    <property type="protein sequence ID" value="CAI9956960.1"/>
    <property type="molecule type" value="Genomic_DNA"/>
</dbReference>
<dbReference type="EMBL" id="CAXDID020000449">
    <property type="protein sequence ID" value="CAL6092890.1"/>
    <property type="molecule type" value="Genomic_DNA"/>
</dbReference>
<keyword evidence="5" id="KW-1185">Reference proteome</keyword>
<gene>
    <name evidence="3" type="ORF">HINF_LOCUS30775</name>
    <name evidence="1" type="ORF">HINF_LOCUS39542</name>
    <name evidence="2" type="ORF">HINF_LOCUS44605</name>
    <name evidence="4" type="ORF">HINF_LOCUS66512</name>
</gene>
<dbReference type="EMBL" id="CATOUU010000827">
    <property type="protein sequence ID" value="CAI9951897.1"/>
    <property type="molecule type" value="Genomic_DNA"/>
</dbReference>
<dbReference type="AlphaFoldDB" id="A0AA86UHZ5"/>
<proteinExistence type="predicted"/>
<evidence type="ECO:0000313" key="1">
    <source>
        <dbReference type="EMBL" id="CAI9951897.1"/>
    </source>
</evidence>